<reference evidence="3 4" key="1">
    <citation type="submission" date="2016-10" db="EMBL/GenBank/DDBJ databases">
        <authorList>
            <person name="de Groot N.N."/>
        </authorList>
    </citation>
    <scope>NUCLEOTIDE SEQUENCE [LARGE SCALE GENOMIC DNA]</scope>
    <source>
        <strain evidence="3 4">Nl18</strain>
    </source>
</reference>
<keyword evidence="1" id="KW-0812">Transmembrane</keyword>
<evidence type="ECO:0000256" key="1">
    <source>
        <dbReference type="SAM" id="Phobius"/>
    </source>
</evidence>
<feature type="transmembrane region" description="Helical" evidence="1">
    <location>
        <begin position="12"/>
        <end position="34"/>
    </location>
</feature>
<proteinExistence type="predicted"/>
<feature type="transmembrane region" description="Helical" evidence="1">
    <location>
        <begin position="189"/>
        <end position="209"/>
    </location>
</feature>
<dbReference type="RefSeq" id="WP_074749166.1">
    <property type="nucleotide sequence ID" value="NZ_FOCT01000023.1"/>
</dbReference>
<evidence type="ECO:0000259" key="2">
    <source>
        <dbReference type="Pfam" id="PF03413"/>
    </source>
</evidence>
<feature type="transmembrane region" description="Helical" evidence="1">
    <location>
        <begin position="138"/>
        <end position="158"/>
    </location>
</feature>
<dbReference type="Pfam" id="PF03413">
    <property type="entry name" value="PepSY"/>
    <property type="match status" value="1"/>
</dbReference>
<dbReference type="Proteomes" id="UP000183898">
    <property type="component" value="Unassembled WGS sequence"/>
</dbReference>
<protein>
    <submittedName>
        <fullName evidence="3">Uncharacterized iron-regulated membrane protein</fullName>
    </submittedName>
</protein>
<dbReference type="EMBL" id="FOCT01000023">
    <property type="protein sequence ID" value="SEO45383.1"/>
    <property type="molecule type" value="Genomic_DNA"/>
</dbReference>
<gene>
    <name evidence="3" type="ORF">SAMN05216404_12311</name>
</gene>
<feature type="domain" description="PepSY" evidence="2">
    <location>
        <begin position="56"/>
        <end position="110"/>
    </location>
</feature>
<feature type="transmembrane region" description="Helical" evidence="1">
    <location>
        <begin position="333"/>
        <end position="353"/>
    </location>
</feature>
<evidence type="ECO:0000313" key="4">
    <source>
        <dbReference type="Proteomes" id="UP000183898"/>
    </source>
</evidence>
<organism evidence="3 4">
    <name type="scientific">Nitrosospira multiformis</name>
    <dbReference type="NCBI Taxonomy" id="1231"/>
    <lineage>
        <taxon>Bacteria</taxon>
        <taxon>Pseudomonadati</taxon>
        <taxon>Pseudomonadota</taxon>
        <taxon>Betaproteobacteria</taxon>
        <taxon>Nitrosomonadales</taxon>
        <taxon>Nitrosomonadaceae</taxon>
        <taxon>Nitrosospira</taxon>
    </lineage>
</organism>
<accession>A0A1H8PV15</accession>
<keyword evidence="1" id="KW-0472">Membrane</keyword>
<keyword evidence="1" id="KW-1133">Transmembrane helix</keyword>
<dbReference type="InterPro" id="IPR025711">
    <property type="entry name" value="PepSY"/>
</dbReference>
<dbReference type="AlphaFoldDB" id="A0A1H8PV15"/>
<dbReference type="Pfam" id="PF03929">
    <property type="entry name" value="PepSY_TM"/>
    <property type="match status" value="1"/>
</dbReference>
<name>A0A1H8PV15_9PROT</name>
<sequence>MRTRRVVFNIHLYIGLAAGLFLILSGLTGSMVVFRDEIEGLTHPELMETAVGEERLPVQAVLDAVKRAYPEDKLLYLRMPRTPQQTYLFKMNNAHDLFVYADPYTGEVLGGHRQKDTFMGWIALLHTELLVGELGKNILGVSALLLICLCGTGLFLWWPPNGIRNISRGFKIGWTAPWKKFIFDAHRAFGAYTIIFLIIVAFTGVSLVFNKTVAELINSLTASASRPSPPNSRVDETADSIPSLDALLNHADHILPAPTTWITFPQTPQAPLVVRKKTPDEFNPNGRSFVYFDQYTGDVLLVENASNASLGARIFNTFYPIHTGVIGGLATRMLQVVIGFAPLFLFATGYMMWRNRRKARAYKNNSKVAY</sequence>
<evidence type="ECO:0000313" key="3">
    <source>
        <dbReference type="EMBL" id="SEO45383.1"/>
    </source>
</evidence>
<dbReference type="PANTHER" id="PTHR34219:SF3">
    <property type="entry name" value="BLL7967 PROTEIN"/>
    <property type="match status" value="1"/>
</dbReference>
<dbReference type="PANTHER" id="PTHR34219">
    <property type="entry name" value="IRON-REGULATED INNER MEMBRANE PROTEIN-RELATED"/>
    <property type="match status" value="1"/>
</dbReference>
<dbReference type="InterPro" id="IPR005625">
    <property type="entry name" value="PepSY-ass_TM"/>
</dbReference>